<reference evidence="1" key="1">
    <citation type="submission" date="2014-11" db="EMBL/GenBank/DDBJ databases">
        <authorList>
            <person name="Amaro Gonzalez C."/>
        </authorList>
    </citation>
    <scope>NUCLEOTIDE SEQUENCE</scope>
</reference>
<name>A0A0E9RZV1_ANGAN</name>
<dbReference type="AlphaFoldDB" id="A0A0E9RZV1"/>
<sequence length="19" mass="2128">MFRMLGVTKLLAWQSACAT</sequence>
<dbReference type="EMBL" id="GBXM01074135">
    <property type="protein sequence ID" value="JAH34442.1"/>
    <property type="molecule type" value="Transcribed_RNA"/>
</dbReference>
<proteinExistence type="predicted"/>
<accession>A0A0E9RZV1</accession>
<protein>
    <submittedName>
        <fullName evidence="1">Uncharacterized protein</fullName>
    </submittedName>
</protein>
<evidence type="ECO:0000313" key="1">
    <source>
        <dbReference type="EMBL" id="JAH34442.1"/>
    </source>
</evidence>
<organism evidence="1">
    <name type="scientific">Anguilla anguilla</name>
    <name type="common">European freshwater eel</name>
    <name type="synonym">Muraena anguilla</name>
    <dbReference type="NCBI Taxonomy" id="7936"/>
    <lineage>
        <taxon>Eukaryota</taxon>
        <taxon>Metazoa</taxon>
        <taxon>Chordata</taxon>
        <taxon>Craniata</taxon>
        <taxon>Vertebrata</taxon>
        <taxon>Euteleostomi</taxon>
        <taxon>Actinopterygii</taxon>
        <taxon>Neopterygii</taxon>
        <taxon>Teleostei</taxon>
        <taxon>Anguilliformes</taxon>
        <taxon>Anguillidae</taxon>
        <taxon>Anguilla</taxon>
    </lineage>
</organism>
<reference evidence="1" key="2">
    <citation type="journal article" date="2015" name="Fish Shellfish Immunol.">
        <title>Early steps in the European eel (Anguilla anguilla)-Vibrio vulnificus interaction in the gills: Role of the RtxA13 toxin.</title>
        <authorList>
            <person name="Callol A."/>
            <person name="Pajuelo D."/>
            <person name="Ebbesson L."/>
            <person name="Teles M."/>
            <person name="MacKenzie S."/>
            <person name="Amaro C."/>
        </authorList>
    </citation>
    <scope>NUCLEOTIDE SEQUENCE</scope>
</reference>